<comment type="caution">
    <text evidence="3">The sequence shown here is derived from an EMBL/GenBank/DDBJ whole genome shotgun (WGS) entry which is preliminary data.</text>
</comment>
<evidence type="ECO:0000256" key="1">
    <source>
        <dbReference type="SAM" id="Coils"/>
    </source>
</evidence>
<reference evidence="3" key="1">
    <citation type="journal article" date="2019" name="Sci. Rep.">
        <title>Draft genome of Tanacetum cinerariifolium, the natural source of mosquito coil.</title>
        <authorList>
            <person name="Yamashiro T."/>
            <person name="Shiraishi A."/>
            <person name="Satake H."/>
            <person name="Nakayama K."/>
        </authorList>
    </citation>
    <scope>NUCLEOTIDE SEQUENCE</scope>
</reference>
<feature type="coiled-coil region" evidence="1">
    <location>
        <begin position="226"/>
        <end position="253"/>
    </location>
</feature>
<proteinExistence type="predicted"/>
<dbReference type="AlphaFoldDB" id="A0A699IIL6"/>
<protein>
    <submittedName>
        <fullName evidence="3">Integrase, catalytic region, zinc finger, CCHC-type, peptidase aspartic, catalytic</fullName>
    </submittedName>
</protein>
<keyword evidence="1" id="KW-0175">Coiled coil</keyword>
<dbReference type="EMBL" id="BKCJ010288176">
    <property type="protein sequence ID" value="GEZ51378.1"/>
    <property type="molecule type" value="Genomic_DNA"/>
</dbReference>
<feature type="domain" description="Retrovirus-related Pol polyprotein from transposon TNT 1-94-like beta-barrel" evidence="2">
    <location>
        <begin position="337"/>
        <end position="405"/>
    </location>
</feature>
<accession>A0A699IIL6</accession>
<organism evidence="3">
    <name type="scientific">Tanacetum cinerariifolium</name>
    <name type="common">Dalmatian daisy</name>
    <name type="synonym">Chrysanthemum cinerariifolium</name>
    <dbReference type="NCBI Taxonomy" id="118510"/>
    <lineage>
        <taxon>Eukaryota</taxon>
        <taxon>Viridiplantae</taxon>
        <taxon>Streptophyta</taxon>
        <taxon>Embryophyta</taxon>
        <taxon>Tracheophyta</taxon>
        <taxon>Spermatophyta</taxon>
        <taxon>Magnoliopsida</taxon>
        <taxon>eudicotyledons</taxon>
        <taxon>Gunneridae</taxon>
        <taxon>Pentapetalae</taxon>
        <taxon>asterids</taxon>
        <taxon>campanulids</taxon>
        <taxon>Asterales</taxon>
        <taxon>Asteraceae</taxon>
        <taxon>Asteroideae</taxon>
        <taxon>Anthemideae</taxon>
        <taxon>Anthemidinae</taxon>
        <taxon>Tanacetum</taxon>
    </lineage>
</organism>
<dbReference type="InterPro" id="IPR054722">
    <property type="entry name" value="PolX-like_BBD"/>
</dbReference>
<name>A0A699IIL6_TANCI</name>
<dbReference type="Pfam" id="PF22936">
    <property type="entry name" value="Pol_BBD"/>
    <property type="match status" value="1"/>
</dbReference>
<sequence length="405" mass="46232">MTSLADKAILSGAYNFPPMLEKDMYDSWKSKMELTKKYSELSTTEAIQADRDVKATNIILQGLPPEVYALLVRDLHTTNVDQLHAYLGEHEYHANEVRLMHERTSDPLALVANHQMNKSPYQTHQQSYHQHQFQPQVSTFQSFKYRTPYHSSQDSKHIVCHHNAAYQADDLDAYDSDCDEINSAKIALMANLSHYGSDNIVENSSSLALQDDLILSVIEQLKTHILSEHLKEKESLEQKVTLLKNDFQKEESRNINKELALKKQKPVNRKIWQPTEKMSTTIGHKWRPTGRTFTLVGNVCPLTRITTTAIVPLRKPVPIESNASKPVVTLVVQIVLWYLDSRCSKHMTEDFSQLINFVQKFLGTVKFGNDHVAKIIGYGDYKIRNVTISRVYFVEGLGNNLFSVG</sequence>
<evidence type="ECO:0000313" key="3">
    <source>
        <dbReference type="EMBL" id="GEZ51378.1"/>
    </source>
</evidence>
<evidence type="ECO:0000259" key="2">
    <source>
        <dbReference type="Pfam" id="PF22936"/>
    </source>
</evidence>
<gene>
    <name evidence="3" type="ORF">Tci_523351</name>
</gene>